<keyword evidence="4 9" id="KW-0378">Hydrolase</keyword>
<evidence type="ECO:0000256" key="5">
    <source>
        <dbReference type="ARBA" id="ARBA00023295"/>
    </source>
</evidence>
<dbReference type="InterPro" id="IPR036962">
    <property type="entry name" value="Glyco_hydro_3_N_sf"/>
</dbReference>
<dbReference type="InterPro" id="IPR001466">
    <property type="entry name" value="Beta-lactam-related"/>
</dbReference>
<sequence>MRQIFLYSFYLFIFSALYAQNTPNPLLTNDAEAQKKWVDSIYNSMSLKEKVGQLFMVQVMSNQSLAEKNKVVQLIQKSHIGGIIYSTGGPVRQAKLNNELQFAAKVPLLIGMDAEWGLSMRLDSTYAFPWNMTLGAIKDTKLVERAGKHIGEHNKRLGVHFNFAPVVDINTNPNNPIIGNRSFGEDRDNVTEKALAFMKGMQGAGVLANAKHFPGHGDTETDSHKTLPSINFDEKRIDSIELYPYRKLIKEGLSSVMVAHLSVPSLEPRTNYPSSLSKHIVTNILKEKLGFKGLIFTDALTMKGAADFAEKAVDGIAPKTMPKGGEVDLMAFLAGNDVMLMSENPEQAINRFVYAYNNKIISEDRLAHSVKKILQAKYKVGLNNYKPIGIHNLVEDLNRQKDDILYEELIENAVTVVKNSDNLLPLMQLETKTIAYVQMGDDDGSVFYNELKKYTKVHHIKSDKLDDLLHKLKAYNTVVIGLHRSNANPWKSYKFTNQEIVWLQEIARNHNVILDVFVRPYALSSIKSIENIESIVVSYQNSKIAQEKSAQIIFGALPAKGNLPVSVGHFNENEGIHYNQISRLGYTVPERVGMSSEKLKKVDSIANLAVNGKMTPGIQLLIARKGKVVYNKNFGKHTYEGKQKVTFDAIYDVASLTKILATLPLLMELEEQGIVSLDTKLSQILPAYKTSNKANITIKQMLSHYARLRPWEPFYYHTLDSVTKKPSKKYYRSEKSDQFNIEVTKNLYLRSDYQDSIQKIIKDSDLLDRLRYRYSDFPYYILKKFIETHYDKPLDELVQDHFYQSLGANNTLYNPYYKISSKKIVPTEIDDYYRHQKVHGFVHDMGAAMQNGVGGHAGIFSNANDVAKIMQMFLQKGFYGGKRYFKPETIDKFNTCYFCENKNRRGVGFDKPQLDEEGPTCGCVSMTSFGHSGFTGTYAWADPEADLVYVFLANRTYPNAGKNLLLRENIRTEIQRFIYEAIEEN</sequence>
<keyword evidence="6" id="KW-0732">Signal</keyword>
<dbReference type="GO" id="GO:0005975">
    <property type="term" value="P:carbohydrate metabolic process"/>
    <property type="evidence" value="ECO:0007669"/>
    <property type="project" value="InterPro"/>
</dbReference>
<dbReference type="PROSITE" id="PS00775">
    <property type="entry name" value="GLYCOSYL_HYDROL_F3"/>
    <property type="match status" value="1"/>
</dbReference>
<dbReference type="RefSeq" id="WP_147130547.1">
    <property type="nucleotide sequence ID" value="NZ_VOSC01000005.1"/>
</dbReference>
<dbReference type="Proteomes" id="UP000321790">
    <property type="component" value="Unassembled WGS sequence"/>
</dbReference>
<dbReference type="EC" id="3.2.1.52" evidence="3"/>
<keyword evidence="10" id="KW-1185">Reference proteome</keyword>
<comment type="caution">
    <text evidence="9">The sequence shown here is derived from an EMBL/GenBank/DDBJ whole genome shotgun (WGS) entry which is preliminary data.</text>
</comment>
<dbReference type="Pfam" id="PF00933">
    <property type="entry name" value="Glyco_hydro_3"/>
    <property type="match status" value="1"/>
</dbReference>
<dbReference type="Gene3D" id="3.40.50.1700">
    <property type="entry name" value="Glycoside hydrolase family 3 C-terminal domain"/>
    <property type="match status" value="1"/>
</dbReference>
<dbReference type="Gene3D" id="3.40.710.10">
    <property type="entry name" value="DD-peptidase/beta-lactamase superfamily"/>
    <property type="match status" value="1"/>
</dbReference>
<evidence type="ECO:0000259" key="7">
    <source>
        <dbReference type="Pfam" id="PF00144"/>
    </source>
</evidence>
<dbReference type="SUPFAM" id="SSF56601">
    <property type="entry name" value="beta-lactamase/transpeptidase-like"/>
    <property type="match status" value="1"/>
</dbReference>
<dbReference type="Gene3D" id="3.20.20.300">
    <property type="entry name" value="Glycoside hydrolase, family 3, N-terminal domain"/>
    <property type="match status" value="1"/>
</dbReference>
<name>A0A5C7B5L4_9FLAO</name>
<dbReference type="InterPro" id="IPR001764">
    <property type="entry name" value="Glyco_hydro_3_N"/>
</dbReference>
<organism evidence="9 10">
    <name type="scientific">Seonamhaeicola algicola</name>
    <dbReference type="NCBI Taxonomy" id="1719036"/>
    <lineage>
        <taxon>Bacteria</taxon>
        <taxon>Pseudomonadati</taxon>
        <taxon>Bacteroidota</taxon>
        <taxon>Flavobacteriia</taxon>
        <taxon>Flavobacteriales</taxon>
        <taxon>Flavobacteriaceae</taxon>
    </lineage>
</organism>
<keyword evidence="5" id="KW-0326">Glycosidase</keyword>
<evidence type="ECO:0000256" key="2">
    <source>
        <dbReference type="ARBA" id="ARBA00005336"/>
    </source>
</evidence>
<comment type="similarity">
    <text evidence="2">Belongs to the glycosyl hydrolase 3 family.</text>
</comment>
<proteinExistence type="inferred from homology"/>
<feature type="domain" description="Glycoside hydrolase family 3 N-terminal" evidence="8">
    <location>
        <begin position="47"/>
        <end position="375"/>
    </location>
</feature>
<evidence type="ECO:0000313" key="10">
    <source>
        <dbReference type="Proteomes" id="UP000321790"/>
    </source>
</evidence>
<feature type="chain" id="PRO_5022854722" description="beta-N-acetylhexosaminidase" evidence="6">
    <location>
        <begin position="20"/>
        <end position="985"/>
    </location>
</feature>
<dbReference type="InterPro" id="IPR036881">
    <property type="entry name" value="Glyco_hydro_3_C_sf"/>
</dbReference>
<evidence type="ECO:0000313" key="9">
    <source>
        <dbReference type="EMBL" id="TXE15099.1"/>
    </source>
</evidence>
<feature type="signal peptide" evidence="6">
    <location>
        <begin position="1"/>
        <end position="19"/>
    </location>
</feature>
<dbReference type="GO" id="GO:0009254">
    <property type="term" value="P:peptidoglycan turnover"/>
    <property type="evidence" value="ECO:0007669"/>
    <property type="project" value="TreeGrafter"/>
</dbReference>
<dbReference type="Pfam" id="PF00144">
    <property type="entry name" value="Beta-lactamase"/>
    <property type="match status" value="1"/>
</dbReference>
<dbReference type="InterPro" id="IPR012338">
    <property type="entry name" value="Beta-lactam/transpept-like"/>
</dbReference>
<dbReference type="EMBL" id="VOSC01000005">
    <property type="protein sequence ID" value="TXE15099.1"/>
    <property type="molecule type" value="Genomic_DNA"/>
</dbReference>
<reference evidence="10" key="1">
    <citation type="submission" date="2019-08" db="EMBL/GenBank/DDBJ databases">
        <title>Seonamhaeicola sediminis sp. nov., isolated from marine sediment.</title>
        <authorList>
            <person name="Cao W.R."/>
        </authorList>
    </citation>
    <scope>NUCLEOTIDE SEQUENCE [LARGE SCALE GENOMIC DNA]</scope>
    <source>
        <strain evidence="10">Gy8</strain>
    </source>
</reference>
<dbReference type="OrthoDB" id="9805821at2"/>
<dbReference type="InterPro" id="IPR050226">
    <property type="entry name" value="NagZ_Beta-hexosaminidase"/>
</dbReference>
<evidence type="ECO:0000256" key="6">
    <source>
        <dbReference type="SAM" id="SignalP"/>
    </source>
</evidence>
<feature type="domain" description="Beta-lactamase-related" evidence="7">
    <location>
        <begin position="613"/>
        <end position="961"/>
    </location>
</feature>
<dbReference type="PANTHER" id="PTHR30480:SF13">
    <property type="entry name" value="BETA-HEXOSAMINIDASE"/>
    <property type="match status" value="1"/>
</dbReference>
<evidence type="ECO:0000259" key="8">
    <source>
        <dbReference type="Pfam" id="PF00933"/>
    </source>
</evidence>
<dbReference type="InterPro" id="IPR017853">
    <property type="entry name" value="GH"/>
</dbReference>
<dbReference type="PANTHER" id="PTHR30480">
    <property type="entry name" value="BETA-HEXOSAMINIDASE-RELATED"/>
    <property type="match status" value="1"/>
</dbReference>
<comment type="catalytic activity">
    <reaction evidence="1">
        <text>Hydrolysis of terminal non-reducing N-acetyl-D-hexosamine residues in N-acetyl-beta-D-hexosaminides.</text>
        <dbReference type="EC" id="3.2.1.52"/>
    </reaction>
</comment>
<evidence type="ECO:0000256" key="1">
    <source>
        <dbReference type="ARBA" id="ARBA00001231"/>
    </source>
</evidence>
<dbReference type="AlphaFoldDB" id="A0A5C7B5L4"/>
<accession>A0A5C7B5L4</accession>
<evidence type="ECO:0000256" key="3">
    <source>
        <dbReference type="ARBA" id="ARBA00012663"/>
    </source>
</evidence>
<dbReference type="SUPFAM" id="SSF51445">
    <property type="entry name" value="(Trans)glycosidases"/>
    <property type="match status" value="1"/>
</dbReference>
<evidence type="ECO:0000256" key="4">
    <source>
        <dbReference type="ARBA" id="ARBA00022801"/>
    </source>
</evidence>
<dbReference type="PRINTS" id="PR00133">
    <property type="entry name" value="GLHYDRLASE3"/>
</dbReference>
<gene>
    <name evidence="9" type="ORF">FUA26_00915</name>
</gene>
<dbReference type="InterPro" id="IPR019800">
    <property type="entry name" value="Glyco_hydro_3_AS"/>
</dbReference>
<protein>
    <recommendedName>
        <fullName evidence="3">beta-N-acetylhexosaminidase</fullName>
        <ecNumber evidence="3">3.2.1.52</ecNumber>
    </recommendedName>
</protein>
<dbReference type="GO" id="GO:0004563">
    <property type="term" value="F:beta-N-acetylhexosaminidase activity"/>
    <property type="evidence" value="ECO:0007669"/>
    <property type="project" value="UniProtKB-EC"/>
</dbReference>